<dbReference type="InterPro" id="IPR045038">
    <property type="entry name" value="AIG2-like"/>
</dbReference>
<name>A0AAU9CGF5_9GAMM</name>
<dbReference type="PANTHER" id="PTHR31544:SF2">
    <property type="entry name" value="AIG2-LIKE PROTEIN D"/>
    <property type="match status" value="1"/>
</dbReference>
<dbReference type="KEGG" id="meiy:MIN45_P2345"/>
<evidence type="ECO:0000259" key="3">
    <source>
        <dbReference type="Pfam" id="PF06094"/>
    </source>
</evidence>
<evidence type="ECO:0000256" key="1">
    <source>
        <dbReference type="ARBA" id="ARBA00022679"/>
    </source>
</evidence>
<dbReference type="CDD" id="cd06661">
    <property type="entry name" value="GGCT_like"/>
    <property type="match status" value="1"/>
</dbReference>
<accession>A0AAU9CGF5</accession>
<dbReference type="RefSeq" id="WP_286292562.1">
    <property type="nucleotide sequence ID" value="NZ_AP024718.1"/>
</dbReference>
<keyword evidence="1" id="KW-0808">Transferase</keyword>
<keyword evidence="5" id="KW-1185">Reference proteome</keyword>
<dbReference type="InterPro" id="IPR009288">
    <property type="entry name" value="AIG2-like_dom"/>
</dbReference>
<dbReference type="Proteomes" id="UP001321450">
    <property type="component" value="Chromosome"/>
</dbReference>
<dbReference type="InterPro" id="IPR036568">
    <property type="entry name" value="GGCT-like_sf"/>
</dbReference>
<protein>
    <recommendedName>
        <fullName evidence="2">Putative gamma-glutamylcyclotransferase</fullName>
    </recommendedName>
</protein>
<dbReference type="SUPFAM" id="SSF110857">
    <property type="entry name" value="Gamma-glutamyl cyclotransferase-like"/>
    <property type="match status" value="1"/>
</dbReference>
<gene>
    <name evidence="4" type="ORF">MIN45_P2345</name>
</gene>
<evidence type="ECO:0000256" key="2">
    <source>
        <dbReference type="ARBA" id="ARBA00030602"/>
    </source>
</evidence>
<dbReference type="AlphaFoldDB" id="A0AAU9CGF5"/>
<sequence length="115" mass="13203">MVLSCRDLFVYGSLTDASLCRRLVGRRMGERPAVLCGYRVRPVQGADYPALVPCPKRIVGGLLLTGLRPRDLQRLDRYEGGEYRRRLALVRVKGRPRRAWVYLWCDRRSRLGKAG</sequence>
<dbReference type="GO" id="GO:0016740">
    <property type="term" value="F:transferase activity"/>
    <property type="evidence" value="ECO:0007669"/>
    <property type="project" value="UniProtKB-KW"/>
</dbReference>
<dbReference type="PANTHER" id="PTHR31544">
    <property type="entry name" value="AIG2-LIKE PROTEIN D"/>
    <property type="match status" value="1"/>
</dbReference>
<reference evidence="5" key="1">
    <citation type="journal article" date="2024" name="Int. J. Syst. Evol. Microbiol.">
        <title>Methylomarinovum tepidoasis sp. nov., a moderately thermophilic methanotroph of the family Methylothermaceae isolated from a deep-sea hydrothermal field.</title>
        <authorList>
            <person name="Hirayama H."/>
            <person name="Takaki Y."/>
            <person name="Abe M."/>
            <person name="Miyazaki M."/>
            <person name="Uematsu K."/>
            <person name="Matsui Y."/>
            <person name="Takai K."/>
        </authorList>
    </citation>
    <scope>NUCLEOTIDE SEQUENCE [LARGE SCALE GENOMIC DNA]</scope>
    <source>
        <strain evidence="5">IN45</strain>
    </source>
</reference>
<evidence type="ECO:0000313" key="5">
    <source>
        <dbReference type="Proteomes" id="UP001321450"/>
    </source>
</evidence>
<dbReference type="InterPro" id="IPR013024">
    <property type="entry name" value="GGCT-like"/>
</dbReference>
<feature type="domain" description="Gamma-glutamylcyclotransferase AIG2-like" evidence="3">
    <location>
        <begin position="8"/>
        <end position="106"/>
    </location>
</feature>
<organism evidence="4 5">
    <name type="scientific">Methylomarinovum tepidoasis</name>
    <dbReference type="NCBI Taxonomy" id="2840183"/>
    <lineage>
        <taxon>Bacteria</taxon>
        <taxon>Pseudomonadati</taxon>
        <taxon>Pseudomonadota</taxon>
        <taxon>Gammaproteobacteria</taxon>
        <taxon>Methylococcales</taxon>
        <taxon>Methylothermaceae</taxon>
        <taxon>Methylomarinovum</taxon>
    </lineage>
</organism>
<dbReference type="Pfam" id="PF06094">
    <property type="entry name" value="GGACT"/>
    <property type="match status" value="1"/>
</dbReference>
<evidence type="ECO:0000313" key="4">
    <source>
        <dbReference type="EMBL" id="BCX89971.1"/>
    </source>
</evidence>
<dbReference type="Gene3D" id="3.10.490.10">
    <property type="entry name" value="Gamma-glutamyl cyclotransferase-like"/>
    <property type="match status" value="1"/>
</dbReference>
<proteinExistence type="predicted"/>
<dbReference type="EMBL" id="AP024718">
    <property type="protein sequence ID" value="BCX89971.1"/>
    <property type="molecule type" value="Genomic_DNA"/>
</dbReference>